<name>R0KRI5_NOSB1</name>
<sequence>MEEKRRIRKIMESTNCTYDQAKNADRDSKGNVEEAIQLVNKKGNEYYVGGGSSGLAVDSGPKQDVITGYSNGLLVNNKFYDYSDPNNLRLKEMLANNEFDRDILGHSEADEKVEVIYKDFTNQEYKDQKEKEIKKNYDNNKKHTLNFNDNLEIDCPDDLILDEPGDIIFKVMIGNKRVTVKMNKNMNVNDFYEKMKIFQIKN</sequence>
<reference evidence="1 2" key="1">
    <citation type="journal article" date="2013" name="BMC Genomics">
        <title>Comparative genomics of parasitic silkworm microsporidia reveal an association between genome expansion and host adaptation.</title>
        <authorList>
            <person name="Pan G."/>
            <person name="Xu J."/>
            <person name="Li T."/>
            <person name="Xia Q."/>
            <person name="Liu S.L."/>
            <person name="Zhang G."/>
            <person name="Li S."/>
            <person name="Li C."/>
            <person name="Liu H."/>
            <person name="Yang L."/>
            <person name="Liu T."/>
            <person name="Zhang X."/>
            <person name="Wu Z."/>
            <person name="Fan W."/>
            <person name="Dang X."/>
            <person name="Xiang H."/>
            <person name="Tao M."/>
            <person name="Li Y."/>
            <person name="Hu J."/>
            <person name="Li Z."/>
            <person name="Lin L."/>
            <person name="Luo J."/>
            <person name="Geng L."/>
            <person name="Wang L."/>
            <person name="Long M."/>
            <person name="Wan Y."/>
            <person name="He N."/>
            <person name="Zhang Z."/>
            <person name="Lu C."/>
            <person name="Keeling P.J."/>
            <person name="Wang J."/>
            <person name="Xiang Z."/>
            <person name="Zhou Z."/>
        </authorList>
    </citation>
    <scope>NUCLEOTIDE SEQUENCE [LARGE SCALE GENOMIC DNA]</scope>
    <source>
        <strain evidence="2">CQ1 / CVCC 102059</strain>
    </source>
</reference>
<organism evidence="1 2">
    <name type="scientific">Nosema bombycis (strain CQ1 / CVCC 102059)</name>
    <name type="common">Microsporidian parasite</name>
    <name type="synonym">Pebrine of silkworm</name>
    <dbReference type="NCBI Taxonomy" id="578461"/>
    <lineage>
        <taxon>Eukaryota</taxon>
        <taxon>Fungi</taxon>
        <taxon>Fungi incertae sedis</taxon>
        <taxon>Microsporidia</taxon>
        <taxon>Nosematidae</taxon>
        <taxon>Nosema</taxon>
    </lineage>
</organism>
<dbReference type="OrthoDB" id="2190150at2759"/>
<dbReference type="AlphaFoldDB" id="R0KRI5"/>
<evidence type="ECO:0000313" key="2">
    <source>
        <dbReference type="Proteomes" id="UP000016927"/>
    </source>
</evidence>
<dbReference type="EMBL" id="KB909270">
    <property type="protein sequence ID" value="EOB12822.1"/>
    <property type="molecule type" value="Genomic_DNA"/>
</dbReference>
<keyword evidence="2" id="KW-1185">Reference proteome</keyword>
<protein>
    <submittedName>
        <fullName evidence="1">Uncharacterized protein</fullName>
    </submittedName>
</protein>
<gene>
    <name evidence="1" type="ORF">NBO_362g0007</name>
</gene>
<dbReference type="HOGENOM" id="CLU_1210154_0_0_1"/>
<proteinExistence type="predicted"/>
<dbReference type="Proteomes" id="UP000016927">
    <property type="component" value="Unassembled WGS sequence"/>
</dbReference>
<dbReference type="VEuPathDB" id="MicrosporidiaDB:NBO_362g0007"/>
<evidence type="ECO:0000313" key="1">
    <source>
        <dbReference type="EMBL" id="EOB12822.1"/>
    </source>
</evidence>
<dbReference type="OMA" id="IPKIIVM"/>
<accession>R0KRI5</accession>